<feature type="compositionally biased region" description="Basic and acidic residues" evidence="1">
    <location>
        <begin position="81"/>
        <end position="98"/>
    </location>
</feature>
<reference evidence="2 3" key="1">
    <citation type="journal article" date="2019" name="Sci. Rep.">
        <title>Orb-weaving spider Araneus ventricosus genome elucidates the spidroin gene catalogue.</title>
        <authorList>
            <person name="Kono N."/>
            <person name="Nakamura H."/>
            <person name="Ohtoshi R."/>
            <person name="Moran D.A.P."/>
            <person name="Shinohara A."/>
            <person name="Yoshida Y."/>
            <person name="Fujiwara M."/>
            <person name="Mori M."/>
            <person name="Tomita M."/>
            <person name="Arakawa K."/>
        </authorList>
    </citation>
    <scope>NUCLEOTIDE SEQUENCE [LARGE SCALE GENOMIC DNA]</scope>
</reference>
<sequence>MASKQRQDAFLPARATFYSYPLLPPTQRELRLLRNEESGSVRGVTVRIRMGNPERGTDSIRLVGLESSRSFLESGSADSFQSERHFTTDHYTNSDRSH</sequence>
<dbReference type="AlphaFoldDB" id="A0A4Y2MJQ2"/>
<organism evidence="2 3">
    <name type="scientific">Araneus ventricosus</name>
    <name type="common">Orbweaver spider</name>
    <name type="synonym">Epeira ventricosa</name>
    <dbReference type="NCBI Taxonomy" id="182803"/>
    <lineage>
        <taxon>Eukaryota</taxon>
        <taxon>Metazoa</taxon>
        <taxon>Ecdysozoa</taxon>
        <taxon>Arthropoda</taxon>
        <taxon>Chelicerata</taxon>
        <taxon>Arachnida</taxon>
        <taxon>Araneae</taxon>
        <taxon>Araneomorphae</taxon>
        <taxon>Entelegynae</taxon>
        <taxon>Araneoidea</taxon>
        <taxon>Araneidae</taxon>
        <taxon>Araneus</taxon>
    </lineage>
</organism>
<dbReference type="Proteomes" id="UP000499080">
    <property type="component" value="Unassembled WGS sequence"/>
</dbReference>
<comment type="caution">
    <text evidence="2">The sequence shown here is derived from an EMBL/GenBank/DDBJ whole genome shotgun (WGS) entry which is preliminary data.</text>
</comment>
<evidence type="ECO:0000313" key="3">
    <source>
        <dbReference type="Proteomes" id="UP000499080"/>
    </source>
</evidence>
<evidence type="ECO:0000256" key="1">
    <source>
        <dbReference type="SAM" id="MobiDB-lite"/>
    </source>
</evidence>
<dbReference type="EMBL" id="BGPR01007417">
    <property type="protein sequence ID" value="GBN26674.1"/>
    <property type="molecule type" value="Genomic_DNA"/>
</dbReference>
<name>A0A4Y2MJQ2_ARAVE</name>
<evidence type="ECO:0000313" key="2">
    <source>
        <dbReference type="EMBL" id="GBN26674.1"/>
    </source>
</evidence>
<feature type="region of interest" description="Disordered" evidence="1">
    <location>
        <begin position="74"/>
        <end position="98"/>
    </location>
</feature>
<protein>
    <submittedName>
        <fullName evidence="2">Uncharacterized protein</fullName>
    </submittedName>
</protein>
<keyword evidence="3" id="KW-1185">Reference proteome</keyword>
<gene>
    <name evidence="2" type="ORF">AVEN_188330_1</name>
</gene>
<accession>A0A4Y2MJQ2</accession>
<proteinExistence type="predicted"/>